<sequence>MEQTSAGFLVLILDTNPSHWWRNGDGMPANQSDLSFQKTVESVLIFVSSYLLLNRSNRLIFLAAHAGSSVTLYPDALSESESGDQIGLIRNIVLKKLLALSEQTHDSTLKSTTSISGSISRGLCCMNRVLKGNADLFPRIFVIQRSPDVPEHYISIMNSIFSAQKKNVAIDACILSQEHSPFMQQATYLTGGIYYKPRLIDGLLQYLITLYLPDPNVRKMFRFPSQESVDFRAMCFCHKKAVSTAYVCPVCLSLFCQFQPICSTCGVRSRLSIPKKLATSKQPK</sequence>
<organism evidence="12 13">
    <name type="scientific">Albugo candida</name>
    <dbReference type="NCBI Taxonomy" id="65357"/>
    <lineage>
        <taxon>Eukaryota</taxon>
        <taxon>Sar</taxon>
        <taxon>Stramenopiles</taxon>
        <taxon>Oomycota</taxon>
        <taxon>Peronosporomycetes</taxon>
        <taxon>Albuginales</taxon>
        <taxon>Albuginaceae</taxon>
        <taxon>Albugo</taxon>
    </lineage>
</organism>
<evidence type="ECO:0000256" key="3">
    <source>
        <dbReference type="ARBA" id="ARBA00022723"/>
    </source>
</evidence>
<dbReference type="Pfam" id="PF03850">
    <property type="entry name" value="Tfb4"/>
    <property type="match status" value="1"/>
</dbReference>
<dbReference type="InParanoid" id="A0A024GUF1"/>
<evidence type="ECO:0000256" key="2">
    <source>
        <dbReference type="ARBA" id="ARBA00005273"/>
    </source>
</evidence>
<evidence type="ECO:0000256" key="8">
    <source>
        <dbReference type="ARBA" id="ARBA00023163"/>
    </source>
</evidence>
<dbReference type="PANTHER" id="PTHR12831">
    <property type="entry name" value="TRANSCRIPTION INITIATION FACTOR IIH TFIIH , POLYPEPTIDE 3-RELATED"/>
    <property type="match status" value="1"/>
</dbReference>
<keyword evidence="9 11" id="KW-0234">DNA repair</keyword>
<keyword evidence="8 11" id="KW-0804">Transcription</keyword>
<dbReference type="GO" id="GO:0005675">
    <property type="term" value="C:transcription factor TFIIH holo complex"/>
    <property type="evidence" value="ECO:0007669"/>
    <property type="project" value="UniProtKB-UniRule"/>
</dbReference>
<comment type="subcellular location">
    <subcellularLocation>
        <location evidence="1 11">Nucleus</location>
    </subcellularLocation>
</comment>
<dbReference type="GO" id="GO:0006355">
    <property type="term" value="P:regulation of DNA-templated transcription"/>
    <property type="evidence" value="ECO:0007669"/>
    <property type="project" value="InterPro"/>
</dbReference>
<evidence type="ECO:0000256" key="5">
    <source>
        <dbReference type="ARBA" id="ARBA00022771"/>
    </source>
</evidence>
<keyword evidence="4 11" id="KW-0227">DNA damage</keyword>
<keyword evidence="13" id="KW-1185">Reference proteome</keyword>
<evidence type="ECO:0000256" key="10">
    <source>
        <dbReference type="ARBA" id="ARBA00023242"/>
    </source>
</evidence>
<gene>
    <name evidence="12" type="ORF">BN9_118320</name>
</gene>
<keyword evidence="7 11" id="KW-0805">Transcription regulation</keyword>
<evidence type="ECO:0000256" key="9">
    <source>
        <dbReference type="ARBA" id="ARBA00023204"/>
    </source>
</evidence>
<evidence type="ECO:0000256" key="11">
    <source>
        <dbReference type="RuleBase" id="RU368090"/>
    </source>
</evidence>
<reference evidence="12 13" key="1">
    <citation type="submission" date="2012-05" db="EMBL/GenBank/DDBJ databases">
        <title>Recombination and specialization in a pathogen metapopulation.</title>
        <authorList>
            <person name="Gardiner A."/>
            <person name="Kemen E."/>
            <person name="Schultz-Larsen T."/>
            <person name="MacLean D."/>
            <person name="Van Oosterhout C."/>
            <person name="Jones J.D.G."/>
        </authorList>
    </citation>
    <scope>NUCLEOTIDE SEQUENCE [LARGE SCALE GENOMIC DNA]</scope>
    <source>
        <strain evidence="12 13">Ac Nc2</strain>
    </source>
</reference>
<evidence type="ECO:0008006" key="14">
    <source>
        <dbReference type="Google" id="ProtNLM"/>
    </source>
</evidence>
<dbReference type="OrthoDB" id="17307at2759"/>
<dbReference type="GO" id="GO:0000439">
    <property type="term" value="C:transcription factor TFIIH core complex"/>
    <property type="evidence" value="ECO:0007669"/>
    <property type="project" value="UniProtKB-UniRule"/>
</dbReference>
<dbReference type="InterPro" id="IPR004600">
    <property type="entry name" value="TFIIH_Tfb4/GTF2H3"/>
</dbReference>
<evidence type="ECO:0000256" key="4">
    <source>
        <dbReference type="ARBA" id="ARBA00022763"/>
    </source>
</evidence>
<proteinExistence type="inferred from homology"/>
<dbReference type="AlphaFoldDB" id="A0A024GUF1"/>
<dbReference type="EMBL" id="CAIX01000425">
    <property type="protein sequence ID" value="CCI50237.1"/>
    <property type="molecule type" value="Genomic_DNA"/>
</dbReference>
<keyword evidence="5 11" id="KW-0863">Zinc-finger</keyword>
<keyword evidence="6 11" id="KW-0862">Zinc</keyword>
<comment type="caution">
    <text evidence="12">The sequence shown here is derived from an EMBL/GenBank/DDBJ whole genome shotgun (WGS) entry which is preliminary data.</text>
</comment>
<dbReference type="GO" id="GO:0006289">
    <property type="term" value="P:nucleotide-excision repair"/>
    <property type="evidence" value="ECO:0007669"/>
    <property type="project" value="UniProtKB-UniRule"/>
</dbReference>
<protein>
    <recommendedName>
        <fullName evidence="14">General transcription factor IIH subunit</fullName>
    </recommendedName>
</protein>
<dbReference type="FunCoup" id="A0A024GUF1">
    <property type="interactions" value="698"/>
</dbReference>
<dbReference type="Gene3D" id="3.40.50.410">
    <property type="entry name" value="von Willebrand factor, type A domain"/>
    <property type="match status" value="1"/>
</dbReference>
<dbReference type="PANTHER" id="PTHR12831:SF0">
    <property type="entry name" value="GENERAL TRANSCRIPTION FACTOR IIH SUBUNIT 3"/>
    <property type="match status" value="1"/>
</dbReference>
<dbReference type="STRING" id="65357.A0A024GUF1"/>
<dbReference type="GO" id="GO:0008270">
    <property type="term" value="F:zinc ion binding"/>
    <property type="evidence" value="ECO:0007669"/>
    <property type="project" value="UniProtKB-KW"/>
</dbReference>
<comment type="similarity">
    <text evidence="2 11">Belongs to the TFB4 family.</text>
</comment>
<evidence type="ECO:0000313" key="13">
    <source>
        <dbReference type="Proteomes" id="UP000053237"/>
    </source>
</evidence>
<evidence type="ECO:0000313" key="12">
    <source>
        <dbReference type="EMBL" id="CCI50237.1"/>
    </source>
</evidence>
<evidence type="ECO:0000256" key="6">
    <source>
        <dbReference type="ARBA" id="ARBA00022833"/>
    </source>
</evidence>
<dbReference type="Proteomes" id="UP000053237">
    <property type="component" value="Unassembled WGS sequence"/>
</dbReference>
<evidence type="ECO:0000256" key="7">
    <source>
        <dbReference type="ARBA" id="ARBA00023015"/>
    </source>
</evidence>
<dbReference type="InterPro" id="IPR036465">
    <property type="entry name" value="vWFA_dom_sf"/>
</dbReference>
<evidence type="ECO:0000256" key="1">
    <source>
        <dbReference type="ARBA" id="ARBA00004123"/>
    </source>
</evidence>
<name>A0A024GUF1_9STRA</name>
<accession>A0A024GUF1</accession>
<keyword evidence="10 11" id="KW-0539">Nucleus</keyword>
<keyword evidence="3 11" id="KW-0479">Metal-binding</keyword>